<comment type="caution">
    <text evidence="2">The sequence shown here is derived from an EMBL/GenBank/DDBJ whole genome shotgun (WGS) entry which is preliminary data.</text>
</comment>
<gene>
    <name evidence="2" type="primary">doc</name>
    <name evidence="2" type="ORF">GCM10011499_12360</name>
</gene>
<dbReference type="PIRSF" id="PIRSF018297">
    <property type="entry name" value="Doc"/>
    <property type="match status" value="1"/>
</dbReference>
<dbReference type="Gene3D" id="1.20.120.1870">
    <property type="entry name" value="Fic/DOC protein, Fido domain"/>
    <property type="match status" value="1"/>
</dbReference>
<name>A0A916R9X8_9HYPH</name>
<sequence length="129" mass="13971">MSEPTWIARDEALVIHERLLVLHGGAAGIRDEGLLESALARPQQFAAYSESVEIVELAALYTTAIVRNHPFVDGNKRTGFVLGILLLELNGFQFSASQEDAANAVLALAASEIDEKDYARFLTANSKAV</sequence>
<dbReference type="EMBL" id="BMKB01000002">
    <property type="protein sequence ID" value="GGA44241.1"/>
    <property type="molecule type" value="Genomic_DNA"/>
</dbReference>
<evidence type="ECO:0000313" key="2">
    <source>
        <dbReference type="EMBL" id="GGA44241.1"/>
    </source>
</evidence>
<feature type="domain" description="Fido" evidence="1">
    <location>
        <begin position="7"/>
        <end position="124"/>
    </location>
</feature>
<dbReference type="InterPro" id="IPR036597">
    <property type="entry name" value="Fido-like_dom_sf"/>
</dbReference>
<dbReference type="RefSeq" id="WP_127072731.1">
    <property type="nucleotide sequence ID" value="NZ_BMKB01000002.1"/>
</dbReference>
<dbReference type="OrthoDB" id="9802752at2"/>
<dbReference type="InterPro" id="IPR053737">
    <property type="entry name" value="Type_II_TA_Toxin"/>
</dbReference>
<protein>
    <submittedName>
        <fullName evidence="2">Death-on-curing protein</fullName>
    </submittedName>
</protein>
<dbReference type="NCBIfam" id="TIGR01550">
    <property type="entry name" value="DOC_P1"/>
    <property type="match status" value="1"/>
</dbReference>
<reference evidence="2 3" key="1">
    <citation type="journal article" date="2014" name="Int. J. Syst. Evol. Microbiol.">
        <title>Complete genome sequence of Corynebacterium casei LMG S-19264T (=DSM 44701T), isolated from a smear-ripened cheese.</title>
        <authorList>
            <consortium name="US DOE Joint Genome Institute (JGI-PGF)"/>
            <person name="Walter F."/>
            <person name="Albersmeier A."/>
            <person name="Kalinowski J."/>
            <person name="Ruckert C."/>
        </authorList>
    </citation>
    <scope>NUCLEOTIDE SEQUENCE [LARGE SCALE GENOMIC DNA]</scope>
    <source>
        <strain evidence="2 3">CGMCC 1.15896</strain>
    </source>
</reference>
<accession>A0A916R9X8</accession>
<dbReference type="PANTHER" id="PTHR39426:SF1">
    <property type="entry name" value="HOMOLOGY TO DEATH-ON-CURING PROTEIN OF PHAGE P1"/>
    <property type="match status" value="1"/>
</dbReference>
<evidence type="ECO:0000313" key="3">
    <source>
        <dbReference type="Proteomes" id="UP000596977"/>
    </source>
</evidence>
<dbReference type="InterPro" id="IPR006440">
    <property type="entry name" value="Doc"/>
</dbReference>
<dbReference type="AlphaFoldDB" id="A0A916R9X8"/>
<dbReference type="SUPFAM" id="SSF140931">
    <property type="entry name" value="Fic-like"/>
    <property type="match status" value="1"/>
</dbReference>
<dbReference type="Proteomes" id="UP000596977">
    <property type="component" value="Unassembled WGS sequence"/>
</dbReference>
<dbReference type="Pfam" id="PF02661">
    <property type="entry name" value="Fic"/>
    <property type="match status" value="1"/>
</dbReference>
<keyword evidence="3" id="KW-1185">Reference proteome</keyword>
<evidence type="ECO:0000259" key="1">
    <source>
        <dbReference type="PROSITE" id="PS51459"/>
    </source>
</evidence>
<dbReference type="PROSITE" id="PS51459">
    <property type="entry name" value="FIDO"/>
    <property type="match status" value="1"/>
</dbReference>
<proteinExistence type="predicted"/>
<organism evidence="2 3">
    <name type="scientific">Pelagibacterium lentulum</name>
    <dbReference type="NCBI Taxonomy" id="2029865"/>
    <lineage>
        <taxon>Bacteria</taxon>
        <taxon>Pseudomonadati</taxon>
        <taxon>Pseudomonadota</taxon>
        <taxon>Alphaproteobacteria</taxon>
        <taxon>Hyphomicrobiales</taxon>
        <taxon>Devosiaceae</taxon>
        <taxon>Pelagibacterium</taxon>
    </lineage>
</organism>
<dbReference type="InterPro" id="IPR003812">
    <property type="entry name" value="Fido"/>
</dbReference>
<dbReference type="GO" id="GO:0016301">
    <property type="term" value="F:kinase activity"/>
    <property type="evidence" value="ECO:0007669"/>
    <property type="project" value="InterPro"/>
</dbReference>
<dbReference type="PANTHER" id="PTHR39426">
    <property type="entry name" value="HOMOLOGY TO DEATH-ON-CURING PROTEIN OF PHAGE P1"/>
    <property type="match status" value="1"/>
</dbReference>